<keyword evidence="4" id="KW-1185">Reference proteome</keyword>
<dbReference type="Proteomes" id="UP000733379">
    <property type="component" value="Unassembled WGS sequence"/>
</dbReference>
<protein>
    <recommendedName>
        <fullName evidence="1">ESAT-6-like protein</fullName>
    </recommendedName>
</protein>
<dbReference type="SUPFAM" id="SSF140453">
    <property type="entry name" value="EsxAB dimer-like"/>
    <property type="match status" value="1"/>
</dbReference>
<sequence>MAGQLDASPELMDKFSKDMDAQHQKLISHISSTKSDQESTTASWSGAARGAFDTFMERYYEQAQAMNNKLANTVDALMKTSKEYAKQDEDFQSQITKQNSSLDLPAI</sequence>
<dbReference type="EMBL" id="JAHKNI010000002">
    <property type="protein sequence ID" value="MBU3061520.1"/>
    <property type="molecule type" value="Genomic_DNA"/>
</dbReference>
<reference evidence="3 4" key="1">
    <citation type="submission" date="2021-06" db="EMBL/GenBank/DDBJ databases">
        <title>Actinomycetes sequencing.</title>
        <authorList>
            <person name="Shan Q."/>
        </authorList>
    </citation>
    <scope>NUCLEOTIDE SEQUENCE [LARGE SCALE GENOMIC DNA]</scope>
    <source>
        <strain evidence="3 4">NEAU-G5</strain>
    </source>
</reference>
<dbReference type="Gene3D" id="1.10.287.1060">
    <property type="entry name" value="ESAT-6-like"/>
    <property type="match status" value="1"/>
</dbReference>
<evidence type="ECO:0000256" key="2">
    <source>
        <dbReference type="SAM" id="MobiDB-lite"/>
    </source>
</evidence>
<feature type="region of interest" description="Disordered" evidence="2">
    <location>
        <begin position="87"/>
        <end position="107"/>
    </location>
</feature>
<dbReference type="Pfam" id="PF06013">
    <property type="entry name" value="WXG100"/>
    <property type="match status" value="1"/>
</dbReference>
<dbReference type="InterPro" id="IPR010310">
    <property type="entry name" value="T7SS_ESAT-6-like"/>
</dbReference>
<comment type="similarity">
    <text evidence="1">Belongs to the WXG100 family.</text>
</comment>
<dbReference type="NCBIfam" id="TIGR03930">
    <property type="entry name" value="WXG100_ESAT6"/>
    <property type="match status" value="1"/>
</dbReference>
<gene>
    <name evidence="3" type="ORF">KO481_08280</name>
</gene>
<dbReference type="RefSeq" id="WP_215916393.1">
    <property type="nucleotide sequence ID" value="NZ_JAHKNI010000002.1"/>
</dbReference>
<organism evidence="3 4">
    <name type="scientific">Nocardia albiluteola</name>
    <dbReference type="NCBI Taxonomy" id="2842303"/>
    <lineage>
        <taxon>Bacteria</taxon>
        <taxon>Bacillati</taxon>
        <taxon>Actinomycetota</taxon>
        <taxon>Actinomycetes</taxon>
        <taxon>Mycobacteriales</taxon>
        <taxon>Nocardiaceae</taxon>
        <taxon>Nocardia</taxon>
    </lineage>
</organism>
<proteinExistence type="inferred from homology"/>
<dbReference type="InterPro" id="IPR036689">
    <property type="entry name" value="ESAT-6-like_sf"/>
</dbReference>
<accession>A0ABS6AU17</accession>
<feature type="compositionally biased region" description="Polar residues" evidence="2">
    <location>
        <begin position="92"/>
        <end position="107"/>
    </location>
</feature>
<comment type="caution">
    <text evidence="3">The sequence shown here is derived from an EMBL/GenBank/DDBJ whole genome shotgun (WGS) entry which is preliminary data.</text>
</comment>
<name>A0ABS6AU17_9NOCA</name>
<evidence type="ECO:0000313" key="3">
    <source>
        <dbReference type="EMBL" id="MBU3061520.1"/>
    </source>
</evidence>
<evidence type="ECO:0000256" key="1">
    <source>
        <dbReference type="RuleBase" id="RU362001"/>
    </source>
</evidence>
<evidence type="ECO:0000313" key="4">
    <source>
        <dbReference type="Proteomes" id="UP000733379"/>
    </source>
</evidence>